<dbReference type="Pfam" id="PF01581">
    <property type="entry name" value="FARP"/>
    <property type="match status" value="7"/>
</dbReference>
<sequence length="248" mass="28853">MKPTTTNEGVLGLDTVGRIWSSPKTFNSINEKQSAVPMQTHIRQYPMMFIHPVLSECCNDGQTSDFCTVFNMLSPTEQAEVRLYLGEDWPLGKKGSDPNFLRFGRTPSNNFLRFGKSNQAQNFLRFGRSAEPNFLRFGRCCPYSDNNIWCRFRRSHIIVVIVMQAWIFQFCSKNVSNVFAGRIADPNFLRFGKSAEPNFLRFGKRSDLGMSEPNFLRFGRNNFLRFGRNENDQFDREYRKPNFLRFGK</sequence>
<evidence type="ECO:0000256" key="3">
    <source>
        <dbReference type="ARBA" id="ARBA00022525"/>
    </source>
</evidence>
<dbReference type="WBParaSite" id="TCNE_0001474101-mRNA-1">
    <property type="protein sequence ID" value="TCNE_0001474101-mRNA-1"/>
    <property type="gene ID" value="TCNE_0001474101"/>
</dbReference>
<gene>
    <name evidence="7" type="ORF">TCNE_LOCUS14741</name>
</gene>
<proteinExistence type="inferred from homology"/>
<dbReference type="EMBL" id="UYWY01022424">
    <property type="protein sequence ID" value="VDM46062.1"/>
    <property type="molecule type" value="Genomic_DNA"/>
</dbReference>
<evidence type="ECO:0000256" key="6">
    <source>
        <dbReference type="ARBA" id="ARBA00023320"/>
    </source>
</evidence>
<accession>A0A183V1X1</accession>
<comment type="subcellular location">
    <subcellularLocation>
        <location evidence="1">Secreted</location>
    </subcellularLocation>
</comment>
<evidence type="ECO:0000256" key="4">
    <source>
        <dbReference type="ARBA" id="ARBA00022685"/>
    </source>
</evidence>
<evidence type="ECO:0000313" key="9">
    <source>
        <dbReference type="WBParaSite" id="TCNE_0001474101-mRNA-1"/>
    </source>
</evidence>
<name>A0A183V1X1_TOXCA</name>
<dbReference type="AlphaFoldDB" id="A0A183V1X1"/>
<reference evidence="9" key="1">
    <citation type="submission" date="2016-06" db="UniProtKB">
        <authorList>
            <consortium name="WormBaseParasite"/>
        </authorList>
    </citation>
    <scope>IDENTIFICATION</scope>
</reference>
<dbReference type="PANTHER" id="PTHR20986">
    <property type="entry name" value="FMRFAMIDE-RELATED PEPTIDES"/>
    <property type="match status" value="1"/>
</dbReference>
<reference evidence="7 8" key="2">
    <citation type="submission" date="2018-11" db="EMBL/GenBank/DDBJ databases">
        <authorList>
            <consortium name="Pathogen Informatics"/>
        </authorList>
    </citation>
    <scope>NUCLEOTIDE SEQUENCE [LARGE SCALE GENOMIC DNA]</scope>
</reference>
<comment type="similarity">
    <text evidence="2">Belongs to the FARP (FMRFamide related peptide) family.</text>
</comment>
<dbReference type="InterPro" id="IPR002544">
    <property type="entry name" value="FMRFamid-related_peptide-like"/>
</dbReference>
<dbReference type="PANTHER" id="PTHR20986:SF24">
    <property type="entry name" value="FMRFAMIDE-LIKE NEUROPEPTIDES 1"/>
    <property type="match status" value="1"/>
</dbReference>
<dbReference type="Proteomes" id="UP000050794">
    <property type="component" value="Unassembled WGS sequence"/>
</dbReference>
<dbReference type="InterPro" id="IPR051041">
    <property type="entry name" value="FMRFamide-related_np"/>
</dbReference>
<evidence type="ECO:0000256" key="1">
    <source>
        <dbReference type="ARBA" id="ARBA00004613"/>
    </source>
</evidence>
<keyword evidence="8" id="KW-1185">Reference proteome</keyword>
<keyword evidence="4" id="KW-0165">Cleavage on pair of basic residues</keyword>
<organism evidence="8 9">
    <name type="scientific">Toxocara canis</name>
    <name type="common">Canine roundworm</name>
    <dbReference type="NCBI Taxonomy" id="6265"/>
    <lineage>
        <taxon>Eukaryota</taxon>
        <taxon>Metazoa</taxon>
        <taxon>Ecdysozoa</taxon>
        <taxon>Nematoda</taxon>
        <taxon>Chromadorea</taxon>
        <taxon>Rhabditida</taxon>
        <taxon>Spirurina</taxon>
        <taxon>Ascaridomorpha</taxon>
        <taxon>Ascaridoidea</taxon>
        <taxon>Toxocaridae</taxon>
        <taxon>Toxocara</taxon>
    </lineage>
</organism>
<evidence type="ECO:0000256" key="5">
    <source>
        <dbReference type="ARBA" id="ARBA00022815"/>
    </source>
</evidence>
<keyword evidence="3" id="KW-0964">Secreted</keyword>
<keyword evidence="6" id="KW-0527">Neuropeptide</keyword>
<evidence type="ECO:0000313" key="7">
    <source>
        <dbReference type="EMBL" id="VDM46062.1"/>
    </source>
</evidence>
<dbReference type="GO" id="GO:0007218">
    <property type="term" value="P:neuropeptide signaling pathway"/>
    <property type="evidence" value="ECO:0007669"/>
    <property type="project" value="UniProtKB-KW"/>
</dbReference>
<protein>
    <submittedName>
        <fullName evidence="9">FMRFamide-like neuropeptides 1</fullName>
    </submittedName>
</protein>
<evidence type="ECO:0000313" key="8">
    <source>
        <dbReference type="Proteomes" id="UP000050794"/>
    </source>
</evidence>
<evidence type="ECO:0000256" key="2">
    <source>
        <dbReference type="ARBA" id="ARBA00006356"/>
    </source>
</evidence>
<dbReference type="GO" id="GO:0005576">
    <property type="term" value="C:extracellular region"/>
    <property type="evidence" value="ECO:0007669"/>
    <property type="project" value="UniProtKB-SubCell"/>
</dbReference>
<keyword evidence="5" id="KW-0027">Amidation</keyword>